<dbReference type="InterPro" id="IPR013785">
    <property type="entry name" value="Aldolase_TIM"/>
</dbReference>
<evidence type="ECO:0000256" key="13">
    <source>
        <dbReference type="PIRNR" id="PIRNR001365"/>
    </source>
</evidence>
<dbReference type="PROSITE" id="PS00666">
    <property type="entry name" value="DHDPS_2"/>
    <property type="match status" value="1"/>
</dbReference>
<sequence length="294" mass="31576">MNDGRLLTAMVTPFNDKGEVCFERTTAIVEHLIENKTEGLVVAGTTGESPTLSNAEKLKLFEQVVKITDGRVPVIAGTGSNNTKSTIEFSKETEALGVDGIMIVAPYYSKPNQSGLYQHFKTIAENIKLPIMIYNIPGRSSVNITPDTIIELSKIDNITSVKEASGSLDQMAEIIAQTADDFVLYSGDDGLTLPALSIGGQGVVSVASHLVGGHMSKMIEAFLAGDHRGAAKDHLTMLPLMRAIFAAPSPVPVKTLLNQNGVEAGGVRLPMLPLNEDEHASLNKVYEIYLQKVK</sequence>
<evidence type="ECO:0000256" key="2">
    <source>
        <dbReference type="ARBA" id="ARBA00005120"/>
    </source>
</evidence>
<evidence type="ECO:0000256" key="6">
    <source>
        <dbReference type="ARBA" id="ARBA00022605"/>
    </source>
</evidence>
<evidence type="ECO:0000256" key="10">
    <source>
        <dbReference type="ARBA" id="ARBA00023270"/>
    </source>
</evidence>
<dbReference type="Gene3D" id="3.20.20.70">
    <property type="entry name" value="Aldolase class I"/>
    <property type="match status" value="1"/>
</dbReference>
<comment type="caution">
    <text evidence="12">Was originally thought to be a dihydrodipicolinate synthase (DHDPS), catalyzing the condensation of (S)-aspartate-beta-semialdehyde [(S)-ASA] and pyruvate to dihydrodipicolinate (DHDP). However, it was shown in E.coli that the product of the enzymatic reaction is not dihydrodipicolinate but in fact (4S)-4-hydroxy-2,3,4,5-tetrahydro-(2S)-dipicolinic acid (HTPA), and that the consecutive dehydration reaction leading to DHDP is not spontaneous but catalyzed by DapB.</text>
</comment>
<keyword evidence="9 12" id="KW-0456">Lyase</keyword>
<evidence type="ECO:0000256" key="9">
    <source>
        <dbReference type="ARBA" id="ARBA00023239"/>
    </source>
</evidence>
<dbReference type="SMART" id="SM01130">
    <property type="entry name" value="DHDPS"/>
    <property type="match status" value="1"/>
</dbReference>
<feature type="active site" description="Proton donor/acceptor" evidence="12 14">
    <location>
        <position position="134"/>
    </location>
</feature>
<evidence type="ECO:0000256" key="7">
    <source>
        <dbReference type="ARBA" id="ARBA00022915"/>
    </source>
</evidence>
<keyword evidence="17" id="KW-1185">Reference proteome</keyword>
<dbReference type="InterPro" id="IPR005263">
    <property type="entry name" value="DapA"/>
</dbReference>
<dbReference type="NCBIfam" id="TIGR00674">
    <property type="entry name" value="dapA"/>
    <property type="match status" value="1"/>
</dbReference>
<evidence type="ECO:0000256" key="5">
    <source>
        <dbReference type="ARBA" id="ARBA00022490"/>
    </source>
</evidence>
<dbReference type="PROSITE" id="PS00665">
    <property type="entry name" value="DHDPS_1"/>
    <property type="match status" value="1"/>
</dbReference>
<evidence type="ECO:0000313" key="17">
    <source>
        <dbReference type="Proteomes" id="UP000295416"/>
    </source>
</evidence>
<name>A0A4R2P5Y5_9BACL</name>
<dbReference type="GO" id="GO:0019877">
    <property type="term" value="P:diaminopimelate biosynthetic process"/>
    <property type="evidence" value="ECO:0007669"/>
    <property type="project" value="UniProtKB-UniRule"/>
</dbReference>
<evidence type="ECO:0000256" key="11">
    <source>
        <dbReference type="ARBA" id="ARBA00047836"/>
    </source>
</evidence>
<dbReference type="SUPFAM" id="SSF51569">
    <property type="entry name" value="Aldolase"/>
    <property type="match status" value="1"/>
</dbReference>
<dbReference type="GO" id="GO:0005829">
    <property type="term" value="C:cytosol"/>
    <property type="evidence" value="ECO:0007669"/>
    <property type="project" value="TreeGrafter"/>
</dbReference>
<proteinExistence type="inferred from homology"/>
<dbReference type="InterPro" id="IPR020625">
    <property type="entry name" value="Schiff_base-form_aldolases_AS"/>
</dbReference>
<feature type="binding site" evidence="12 15">
    <location>
        <position position="46"/>
    </location>
    <ligand>
        <name>pyruvate</name>
        <dbReference type="ChEBI" id="CHEBI:15361"/>
    </ligand>
</feature>
<protein>
    <recommendedName>
        <fullName evidence="4 12">4-hydroxy-tetrahydrodipicolinate synthase</fullName>
        <shortName evidence="12">HTPA synthase</shortName>
        <ecNumber evidence="4 12">4.3.3.7</ecNumber>
    </recommendedName>
</protein>
<evidence type="ECO:0000256" key="1">
    <source>
        <dbReference type="ARBA" id="ARBA00003294"/>
    </source>
</evidence>
<feature type="site" description="Part of a proton relay during catalysis" evidence="12">
    <location>
        <position position="108"/>
    </location>
</feature>
<comment type="catalytic activity">
    <reaction evidence="11 12">
        <text>L-aspartate 4-semialdehyde + pyruvate = (2S,4S)-4-hydroxy-2,3,4,5-tetrahydrodipicolinate + H2O + H(+)</text>
        <dbReference type="Rhea" id="RHEA:34171"/>
        <dbReference type="ChEBI" id="CHEBI:15361"/>
        <dbReference type="ChEBI" id="CHEBI:15377"/>
        <dbReference type="ChEBI" id="CHEBI:15378"/>
        <dbReference type="ChEBI" id="CHEBI:67139"/>
        <dbReference type="ChEBI" id="CHEBI:537519"/>
        <dbReference type="EC" id="4.3.3.7"/>
    </reaction>
</comment>
<gene>
    <name evidence="12" type="primary">dapA</name>
    <name evidence="16" type="ORF">EV207_106102</name>
</gene>
<keyword evidence="5 12" id="KW-0963">Cytoplasm</keyword>
<comment type="subcellular location">
    <subcellularLocation>
        <location evidence="12">Cytoplasm</location>
    </subcellularLocation>
</comment>
<comment type="pathway">
    <text evidence="2 12">Amino-acid biosynthesis; L-lysine biosynthesis via DAP pathway; (S)-tetrahydrodipicolinate from L-aspartate: step 3/4.</text>
</comment>
<comment type="caution">
    <text evidence="16">The sequence shown here is derived from an EMBL/GenBank/DDBJ whole genome shotgun (WGS) entry which is preliminary data.</text>
</comment>
<feature type="site" description="Part of a proton relay during catalysis" evidence="12">
    <location>
        <position position="45"/>
    </location>
</feature>
<dbReference type="Pfam" id="PF00701">
    <property type="entry name" value="DHDPS"/>
    <property type="match status" value="1"/>
</dbReference>
<keyword evidence="7 12" id="KW-0220">Diaminopimelate biosynthesis</keyword>
<dbReference type="AlphaFoldDB" id="A0A4R2P5Y5"/>
<dbReference type="PANTHER" id="PTHR12128:SF66">
    <property type="entry name" value="4-HYDROXY-2-OXOGLUTARATE ALDOLASE, MITOCHONDRIAL"/>
    <property type="match status" value="1"/>
</dbReference>
<dbReference type="EC" id="4.3.3.7" evidence="4 12"/>
<dbReference type="InterPro" id="IPR002220">
    <property type="entry name" value="DapA-like"/>
</dbReference>
<dbReference type="PANTHER" id="PTHR12128">
    <property type="entry name" value="DIHYDRODIPICOLINATE SYNTHASE"/>
    <property type="match status" value="1"/>
</dbReference>
<reference evidence="16 17" key="1">
    <citation type="submission" date="2019-03" db="EMBL/GenBank/DDBJ databases">
        <title>Genomic Encyclopedia of Type Strains, Phase IV (KMG-IV): sequencing the most valuable type-strain genomes for metagenomic binning, comparative biology and taxonomic classification.</title>
        <authorList>
            <person name="Goeker M."/>
        </authorList>
    </citation>
    <scope>NUCLEOTIDE SEQUENCE [LARGE SCALE GENOMIC DNA]</scope>
    <source>
        <strain evidence="16 17">DSM 19377</strain>
    </source>
</reference>
<evidence type="ECO:0000313" key="16">
    <source>
        <dbReference type="EMBL" id="TCP30279.1"/>
    </source>
</evidence>
<evidence type="ECO:0000256" key="14">
    <source>
        <dbReference type="PIRSR" id="PIRSR001365-1"/>
    </source>
</evidence>
<organism evidence="16 17">
    <name type="scientific">Scopulibacillus darangshiensis</name>
    <dbReference type="NCBI Taxonomy" id="442528"/>
    <lineage>
        <taxon>Bacteria</taxon>
        <taxon>Bacillati</taxon>
        <taxon>Bacillota</taxon>
        <taxon>Bacilli</taxon>
        <taxon>Bacillales</taxon>
        <taxon>Sporolactobacillaceae</taxon>
        <taxon>Scopulibacillus</taxon>
    </lineage>
</organism>
<dbReference type="RefSeq" id="WP_279389175.1">
    <property type="nucleotide sequence ID" value="NZ_SLXK01000006.1"/>
</dbReference>
<evidence type="ECO:0000256" key="12">
    <source>
        <dbReference type="HAMAP-Rule" id="MF_00418"/>
    </source>
</evidence>
<comment type="subunit">
    <text evidence="12">Homotetramer; dimer of dimers.</text>
</comment>
<comment type="similarity">
    <text evidence="3 12 13">Belongs to the DapA family.</text>
</comment>
<feature type="binding site" evidence="12 15">
    <location>
        <position position="204"/>
    </location>
    <ligand>
        <name>pyruvate</name>
        <dbReference type="ChEBI" id="CHEBI:15361"/>
    </ligand>
</feature>
<evidence type="ECO:0000256" key="3">
    <source>
        <dbReference type="ARBA" id="ARBA00007592"/>
    </source>
</evidence>
<dbReference type="CDD" id="cd00950">
    <property type="entry name" value="DHDPS"/>
    <property type="match status" value="1"/>
</dbReference>
<evidence type="ECO:0000256" key="15">
    <source>
        <dbReference type="PIRSR" id="PIRSR001365-2"/>
    </source>
</evidence>
<keyword evidence="10 12" id="KW-0704">Schiff base</keyword>
<dbReference type="EMBL" id="SLXK01000006">
    <property type="protein sequence ID" value="TCP30279.1"/>
    <property type="molecule type" value="Genomic_DNA"/>
</dbReference>
<dbReference type="InterPro" id="IPR020624">
    <property type="entry name" value="Schiff_base-form_aldolases_CS"/>
</dbReference>
<dbReference type="PRINTS" id="PR00146">
    <property type="entry name" value="DHPICSNTHASE"/>
</dbReference>
<accession>A0A4R2P5Y5</accession>
<dbReference type="GO" id="GO:0008840">
    <property type="term" value="F:4-hydroxy-tetrahydrodipicolinate synthase activity"/>
    <property type="evidence" value="ECO:0007669"/>
    <property type="project" value="UniProtKB-UniRule"/>
</dbReference>
<feature type="active site" description="Schiff-base intermediate with substrate" evidence="12 14">
    <location>
        <position position="162"/>
    </location>
</feature>
<comment type="function">
    <text evidence="1 12">Catalyzes the condensation of (S)-aspartate-beta-semialdehyde [(S)-ASA] and pyruvate to 4-hydroxy-tetrahydrodipicolinate (HTPA).</text>
</comment>
<dbReference type="HAMAP" id="MF_00418">
    <property type="entry name" value="DapA"/>
    <property type="match status" value="1"/>
</dbReference>
<evidence type="ECO:0000256" key="8">
    <source>
        <dbReference type="ARBA" id="ARBA00023154"/>
    </source>
</evidence>
<dbReference type="UniPathway" id="UPA00034">
    <property type="reaction ID" value="UER00017"/>
</dbReference>
<dbReference type="Proteomes" id="UP000295416">
    <property type="component" value="Unassembled WGS sequence"/>
</dbReference>
<keyword evidence="8 12" id="KW-0457">Lysine biosynthesis</keyword>
<keyword evidence="6 12" id="KW-0028">Amino-acid biosynthesis</keyword>
<dbReference type="PIRSF" id="PIRSF001365">
    <property type="entry name" value="DHDPS"/>
    <property type="match status" value="1"/>
</dbReference>
<evidence type="ECO:0000256" key="4">
    <source>
        <dbReference type="ARBA" id="ARBA00012086"/>
    </source>
</evidence>
<dbReference type="GO" id="GO:0009089">
    <property type="term" value="P:lysine biosynthetic process via diaminopimelate"/>
    <property type="evidence" value="ECO:0007669"/>
    <property type="project" value="UniProtKB-UniRule"/>
</dbReference>